<evidence type="ECO:0000259" key="4">
    <source>
        <dbReference type="Pfam" id="PF18334"/>
    </source>
</evidence>
<feature type="region of interest" description="Disordered" evidence="1">
    <location>
        <begin position="904"/>
        <end position="945"/>
    </location>
</feature>
<dbReference type="eggNOG" id="KOG2045">
    <property type="taxonomic scope" value="Eukaryota"/>
</dbReference>
<feature type="compositionally biased region" description="Polar residues" evidence="1">
    <location>
        <begin position="1263"/>
        <end position="1273"/>
    </location>
</feature>
<feature type="compositionally biased region" description="Basic and acidic residues" evidence="1">
    <location>
        <begin position="1274"/>
        <end position="1308"/>
    </location>
</feature>
<dbReference type="GO" id="GO:0003723">
    <property type="term" value="F:RNA binding"/>
    <property type="evidence" value="ECO:0000318"/>
    <property type="project" value="GO_Central"/>
</dbReference>
<feature type="compositionally biased region" description="Basic and acidic residues" evidence="1">
    <location>
        <begin position="930"/>
        <end position="942"/>
    </location>
</feature>
<feature type="compositionally biased region" description="Basic and acidic residues" evidence="1">
    <location>
        <begin position="833"/>
        <end position="847"/>
    </location>
</feature>
<feature type="compositionally biased region" description="Basic and acidic residues" evidence="1">
    <location>
        <begin position="1210"/>
        <end position="1226"/>
    </location>
</feature>
<dbReference type="PANTHER" id="PTHR12341">
    <property type="entry name" value="5'-&gt;3' EXORIBONUCLEASE"/>
    <property type="match status" value="1"/>
</dbReference>
<feature type="domain" description="5'-3' exoribonuclease 1 SH3-like" evidence="2">
    <location>
        <begin position="646"/>
        <end position="713"/>
    </location>
</feature>
<sequence>MAPVICTLTTRHWQTIILQPFLACSQIYHDAMLDMLRCYARLVTLPGVFPDISRCHARLVTLTGVFPDISQCHAKKQYIMIHTRYITMPCHAMFPDISGCHAMFPDISRCHAMFPDISRWHAMFPDISRCHAMFPDISRWHAMFPDISRCHDRCEKFDREQLVSSLENLVKGLLKDVKLEVYFPGFPTLYHIPHTAELKKASVKVFQMHSRSDSMILKLQQSQLEPTIRVAEKYLGETCYVGWPHMVEALVVAVSDNTFRYSRKKGEKDIQQDILSEEDGWEKQVKSFAQSQMERRGIDVGAVEILIDACPVIGRRFLCSAKGQVTLEKEWSPVPKQYAFQTVVKDISVHESVSTDSMRTIDELFPVDCVCFMLAMPHYGASGTVLEVDVKQGRVRVQLRVPEEPNIASIAKQREDLSVGYLPSHVVAQKMGISSSLLGKITAKFFIEQGSREKSKGQGNKKIDIGLNLKLTKQNKELLGYTRRTQNGWMFTQAARNVITQYINKFPKLFDALATLQQSDQVYEADMLDHGIDLSVLTDVQNWLKSLPLQKQTVVTCGSDALDDPVLEAIEEAVKKVKVSYLEAIEGAVRKVKHFFTPKNGQLMGVRMAIIKTSLPPKIVKVRVRPYLLFRPSDFLGNTLPDSDTEIQLFDRVVNVKLNSAVPFGLRGTVVGFHIGEDDDELVEVLFDEHFIGAQSIRRTTNGVYLAHPSSLIDLTFGERQEMRKRGETAIPPRPLKQSFATALAGENGRRGAGSNRSPHRGRERQDGSPRPSGHDKHGVGPDSKRDSPAPEGICIMSKKTQNGRIADRPEKQATEQSASRDSPGRPAQQNNTKRDTPGKEDTRNAKQEVPPRFAKMYSVFASGRLCYREELNQRLIGHHVEFGLHKSADNSNEFANMWQELKSKENSPPEKTNVSTNQESACAQPQSVESEHPETPSDAAKESSQALCDLLQIGRKQDSKEAAKPPDSTPGEDAAQKEPAMRAVSLDELFGSQKTGVKAAPKPAPGNESVLPAQALLQWCHSIGLPPPAFYYIQTDKGLSATVELANGFKCQGTPCKDRMEATQSAAAQALSQMRRMMSQFVPHQQLPFPQRAGVFFPPSGQMPFMQIMPHHAFPTYPVHPMARRPQLGHPLHPQHHQFPRMPPLHAPSMRPAGHKVMHADHVTKTPDKDARRTVPSSPATSPFVPLQVTRRNVAPKSAPSPTNTLSETSREAESTPQKTIHEMLQEASARSVQPETQQAKPSASATVSKPVFEIERERQVSSESNRVNSSKDLADKRENVAECKEGLAGNRKDPADNNEGLADKCSKPSTSQNDSEAGSPSQSKPARRQQSAGRSKPLMAPSFFQKKT</sequence>
<dbReference type="InterPro" id="IPR027073">
    <property type="entry name" value="5_3_exoribonuclease"/>
</dbReference>
<feature type="compositionally biased region" description="Polar residues" evidence="1">
    <location>
        <begin position="1230"/>
        <end position="1249"/>
    </location>
</feature>
<dbReference type="HOGENOM" id="CLU_257753_0_0_1"/>
<evidence type="ECO:0000259" key="2">
    <source>
        <dbReference type="Pfam" id="PF18129"/>
    </source>
</evidence>
<dbReference type="Gene3D" id="2.170.260.40">
    <property type="match status" value="1"/>
</dbReference>
<evidence type="ECO:0000259" key="3">
    <source>
        <dbReference type="Pfam" id="PF18332"/>
    </source>
</evidence>
<dbReference type="SUPFAM" id="SSF54768">
    <property type="entry name" value="dsRNA-binding domain-like"/>
    <property type="match status" value="1"/>
</dbReference>
<dbReference type="InterPro" id="IPR047007">
    <property type="entry name" value="XRN1_D1_sf"/>
</dbReference>
<dbReference type="STRING" id="45351.A7S1K1"/>
<dbReference type="PhylomeDB" id="A7S1K1"/>
<feature type="compositionally biased region" description="Polar residues" evidence="1">
    <location>
        <begin position="910"/>
        <end position="929"/>
    </location>
</feature>
<dbReference type="GO" id="GO:0004534">
    <property type="term" value="F:5'-3' RNA exonuclease activity"/>
    <property type="evidence" value="ECO:0000318"/>
    <property type="project" value="GO_Central"/>
</dbReference>
<dbReference type="InParanoid" id="A7S1K1"/>
<dbReference type="PANTHER" id="PTHR12341:SF7">
    <property type="entry name" value="5'-3' EXORIBONUCLEASE 1"/>
    <property type="match status" value="1"/>
</dbReference>
<feature type="compositionally biased region" description="Polar residues" evidence="1">
    <location>
        <begin position="1309"/>
        <end position="1335"/>
    </location>
</feature>
<name>A7S1K1_NEMVE</name>
<dbReference type="InterPro" id="IPR047008">
    <property type="entry name" value="XRN1_SH3_sf"/>
</dbReference>
<dbReference type="InterPro" id="IPR041385">
    <property type="entry name" value="SH3_12"/>
</dbReference>
<gene>
    <name evidence="5" type="ORF">NEMVEDRAFT_v1g242212</name>
</gene>
<keyword evidence="6" id="KW-1185">Reference proteome</keyword>
<reference evidence="5 6" key="1">
    <citation type="journal article" date="2007" name="Science">
        <title>Sea anemone genome reveals ancestral eumetazoan gene repertoire and genomic organization.</title>
        <authorList>
            <person name="Putnam N.H."/>
            <person name="Srivastava M."/>
            <person name="Hellsten U."/>
            <person name="Dirks B."/>
            <person name="Chapman J."/>
            <person name="Salamov A."/>
            <person name="Terry A."/>
            <person name="Shapiro H."/>
            <person name="Lindquist E."/>
            <person name="Kapitonov V.V."/>
            <person name="Jurka J."/>
            <person name="Genikhovich G."/>
            <person name="Grigoriev I.V."/>
            <person name="Lucas S.M."/>
            <person name="Steele R.E."/>
            <person name="Finnerty J.R."/>
            <person name="Technau U."/>
            <person name="Martindale M.Q."/>
            <person name="Rokhsar D.S."/>
        </authorList>
    </citation>
    <scope>NUCLEOTIDE SEQUENCE [LARGE SCALE GENOMIC DNA]</scope>
    <source>
        <strain evidence="6">CH2 X CH6</strain>
    </source>
</reference>
<evidence type="ECO:0000313" key="5">
    <source>
        <dbReference type="EMBL" id="EDO42338.1"/>
    </source>
</evidence>
<dbReference type="GO" id="GO:0005634">
    <property type="term" value="C:nucleus"/>
    <property type="evidence" value="ECO:0000318"/>
    <property type="project" value="GO_Central"/>
</dbReference>
<evidence type="ECO:0000313" key="6">
    <source>
        <dbReference type="Proteomes" id="UP000001593"/>
    </source>
</evidence>
<proteinExistence type="predicted"/>
<dbReference type="Pfam" id="PF18334">
    <property type="entry name" value="XRN1_D2_D3"/>
    <property type="match status" value="1"/>
</dbReference>
<organism evidence="5 6">
    <name type="scientific">Nematostella vectensis</name>
    <name type="common">Starlet sea anemone</name>
    <dbReference type="NCBI Taxonomy" id="45351"/>
    <lineage>
        <taxon>Eukaryota</taxon>
        <taxon>Metazoa</taxon>
        <taxon>Cnidaria</taxon>
        <taxon>Anthozoa</taxon>
        <taxon>Hexacorallia</taxon>
        <taxon>Actiniaria</taxon>
        <taxon>Edwardsiidae</taxon>
        <taxon>Nematostella</taxon>
    </lineage>
</organism>
<feature type="region of interest" description="Disordered" evidence="1">
    <location>
        <begin position="1165"/>
        <end position="1350"/>
    </location>
</feature>
<dbReference type="Gene3D" id="2.30.30.750">
    <property type="match status" value="1"/>
</dbReference>
<feature type="domain" description="5'-3' exoribonuclease 1 D1" evidence="3">
    <location>
        <begin position="172"/>
        <end position="349"/>
    </location>
</feature>
<dbReference type="GO" id="GO:0000956">
    <property type="term" value="P:nuclear-transcribed mRNA catabolic process"/>
    <property type="evidence" value="ECO:0000318"/>
    <property type="project" value="GO_Central"/>
</dbReference>
<feature type="region of interest" description="Disordered" evidence="1">
    <location>
        <begin position="743"/>
        <end position="851"/>
    </location>
</feature>
<dbReference type="InterPro" id="IPR041106">
    <property type="entry name" value="XRN1_D2_D3"/>
</dbReference>
<accession>A7S1K1</accession>
<dbReference type="GO" id="GO:0016075">
    <property type="term" value="P:rRNA catabolic process"/>
    <property type="evidence" value="ECO:0000318"/>
    <property type="project" value="GO_Central"/>
</dbReference>
<feature type="domain" description="Exoribonuclease Xrn1 D2/D3" evidence="4">
    <location>
        <begin position="361"/>
        <end position="580"/>
    </location>
</feature>
<dbReference type="Proteomes" id="UP000001593">
    <property type="component" value="Unassembled WGS sequence"/>
</dbReference>
<dbReference type="Gene3D" id="3.30.160.20">
    <property type="match status" value="1"/>
</dbReference>
<dbReference type="Pfam" id="PF18332">
    <property type="entry name" value="XRN1_D1"/>
    <property type="match status" value="1"/>
</dbReference>
<evidence type="ECO:0000256" key="1">
    <source>
        <dbReference type="SAM" id="MobiDB-lite"/>
    </source>
</evidence>
<dbReference type="InterPro" id="IPR040992">
    <property type="entry name" value="XRN1_D1"/>
</dbReference>
<feature type="compositionally biased region" description="Basic and acidic residues" evidence="1">
    <location>
        <begin position="1165"/>
        <end position="1174"/>
    </location>
</feature>
<dbReference type="EMBL" id="DS469565">
    <property type="protein sequence ID" value="EDO42338.1"/>
    <property type="molecule type" value="Genomic_DNA"/>
</dbReference>
<feature type="region of interest" description="Disordered" evidence="1">
    <location>
        <begin position="957"/>
        <end position="981"/>
    </location>
</feature>
<dbReference type="Pfam" id="PF18129">
    <property type="entry name" value="SH3_12"/>
    <property type="match status" value="1"/>
</dbReference>
<protein>
    <submittedName>
        <fullName evidence="5">Uncharacterized protein</fullName>
    </submittedName>
</protein>
<feature type="compositionally biased region" description="Basic and acidic residues" evidence="1">
    <location>
        <begin position="764"/>
        <end position="789"/>
    </location>
</feature>